<dbReference type="GO" id="GO:0046872">
    <property type="term" value="F:metal ion binding"/>
    <property type="evidence" value="ECO:0007669"/>
    <property type="project" value="UniProtKB-KW"/>
</dbReference>
<dbReference type="EMBL" id="CP003130">
    <property type="protein sequence ID" value="AEU38269.1"/>
    <property type="molecule type" value="Genomic_DNA"/>
</dbReference>
<dbReference type="KEGG" id="gma:AciX8_3986"/>
<evidence type="ECO:0000256" key="2">
    <source>
        <dbReference type="ARBA" id="ARBA00022723"/>
    </source>
</evidence>
<sequence>MRLKIVTVGEPVLRATSQMLSKEQILSPSIQNLIDYMRETVRDAPGVGLAAPQVGESLQLAVIEDKAEYHKNLTEAEMKERGRAAVPFHVLVNPVLEVRGESTATFFEGCLSLPGFTALVPRAKEVRVTGLDHRGEPRVIEASGWYARILQHEIDHLHGTLYIDRMHARSFSSLENYTRHWKDRSIDVQNL</sequence>
<protein>
    <recommendedName>
        <fullName evidence="5">Peptide deformylase</fullName>
        <shortName evidence="5">PDF</shortName>
        <ecNumber evidence="5">3.5.1.88</ecNumber>
    </recommendedName>
    <alternativeName>
        <fullName evidence="5">Polypeptide deformylase</fullName>
    </alternativeName>
</protein>
<evidence type="ECO:0000313" key="7">
    <source>
        <dbReference type="Proteomes" id="UP000007113"/>
    </source>
</evidence>
<dbReference type="SUPFAM" id="SSF56420">
    <property type="entry name" value="Peptide deformylase"/>
    <property type="match status" value="1"/>
</dbReference>
<organism evidence="6 7">
    <name type="scientific">Granulicella mallensis (strain ATCC BAA-1857 / DSM 23137 / MP5ACTX8)</name>
    <dbReference type="NCBI Taxonomy" id="682795"/>
    <lineage>
        <taxon>Bacteria</taxon>
        <taxon>Pseudomonadati</taxon>
        <taxon>Acidobacteriota</taxon>
        <taxon>Terriglobia</taxon>
        <taxon>Terriglobales</taxon>
        <taxon>Acidobacteriaceae</taxon>
        <taxon>Granulicella</taxon>
    </lineage>
</organism>
<reference evidence="6 7" key="1">
    <citation type="submission" date="2011-11" db="EMBL/GenBank/DDBJ databases">
        <title>Complete sequence of Granulicella mallensis MP5ACTX8.</title>
        <authorList>
            <consortium name="US DOE Joint Genome Institute"/>
            <person name="Lucas S."/>
            <person name="Copeland A."/>
            <person name="Lapidus A."/>
            <person name="Cheng J.-F."/>
            <person name="Goodwin L."/>
            <person name="Pitluck S."/>
            <person name="Peters L."/>
            <person name="Lu M."/>
            <person name="Detter J.C."/>
            <person name="Han C."/>
            <person name="Tapia R."/>
            <person name="Land M."/>
            <person name="Hauser L."/>
            <person name="Kyrpides N."/>
            <person name="Ivanova N."/>
            <person name="Mikhailova N."/>
            <person name="Pagani I."/>
            <person name="Rawat S."/>
            <person name="Mannisto M."/>
            <person name="Haggblom M."/>
            <person name="Woyke T."/>
        </authorList>
    </citation>
    <scope>NUCLEOTIDE SEQUENCE [LARGE SCALE GENOMIC DNA]</scope>
    <source>
        <strain evidence="7">ATCC BAA-1857 / DSM 23137 / MP5ACTX8</strain>
    </source>
</reference>
<dbReference type="RefSeq" id="WP_014267140.1">
    <property type="nucleotide sequence ID" value="NC_016631.1"/>
</dbReference>
<dbReference type="AlphaFoldDB" id="G8NP70"/>
<feature type="active site" evidence="5">
    <location>
        <position position="153"/>
    </location>
</feature>
<dbReference type="GO" id="GO:0042586">
    <property type="term" value="F:peptide deformylase activity"/>
    <property type="evidence" value="ECO:0007669"/>
    <property type="project" value="UniProtKB-UniRule"/>
</dbReference>
<keyword evidence="7" id="KW-1185">Reference proteome</keyword>
<dbReference type="Proteomes" id="UP000007113">
    <property type="component" value="Chromosome"/>
</dbReference>
<proteinExistence type="inferred from homology"/>
<dbReference type="GO" id="GO:0006412">
    <property type="term" value="P:translation"/>
    <property type="evidence" value="ECO:0007669"/>
    <property type="project" value="UniProtKB-UniRule"/>
</dbReference>
<evidence type="ECO:0000256" key="3">
    <source>
        <dbReference type="ARBA" id="ARBA00022801"/>
    </source>
</evidence>
<dbReference type="InterPro" id="IPR023635">
    <property type="entry name" value="Peptide_deformylase"/>
</dbReference>
<keyword evidence="2 5" id="KW-0479">Metal-binding</keyword>
<evidence type="ECO:0000256" key="5">
    <source>
        <dbReference type="HAMAP-Rule" id="MF_00163"/>
    </source>
</evidence>
<dbReference type="PRINTS" id="PR01576">
    <property type="entry name" value="PDEFORMYLASE"/>
</dbReference>
<keyword evidence="3 5" id="KW-0378">Hydrolase</keyword>
<gene>
    <name evidence="5" type="primary">def</name>
    <name evidence="6" type="ordered locus">AciX8_3986</name>
</gene>
<dbReference type="PIRSF" id="PIRSF004749">
    <property type="entry name" value="Pep_def"/>
    <property type="match status" value="1"/>
</dbReference>
<feature type="binding site" evidence="5">
    <location>
        <position position="156"/>
    </location>
    <ligand>
        <name>Fe cation</name>
        <dbReference type="ChEBI" id="CHEBI:24875"/>
    </ligand>
</feature>
<comment type="cofactor">
    <cofactor evidence="5">
        <name>Fe(2+)</name>
        <dbReference type="ChEBI" id="CHEBI:29033"/>
    </cofactor>
    <text evidence="5">Binds 1 Fe(2+) ion.</text>
</comment>
<dbReference type="InterPro" id="IPR036821">
    <property type="entry name" value="Peptide_deformylase_sf"/>
</dbReference>
<dbReference type="HAMAP" id="MF_00163">
    <property type="entry name" value="Pep_deformylase"/>
    <property type="match status" value="1"/>
</dbReference>
<dbReference type="Gene3D" id="3.90.45.10">
    <property type="entry name" value="Peptide deformylase"/>
    <property type="match status" value="1"/>
</dbReference>
<accession>G8NP70</accession>
<dbReference type="EC" id="3.5.1.88" evidence="5"/>
<dbReference type="OrthoDB" id="9784988at2"/>
<dbReference type="HOGENOM" id="CLU_061901_5_2_0"/>
<keyword evidence="5" id="KW-0408">Iron</keyword>
<dbReference type="PANTHER" id="PTHR10458">
    <property type="entry name" value="PEPTIDE DEFORMYLASE"/>
    <property type="match status" value="1"/>
</dbReference>
<evidence type="ECO:0000256" key="4">
    <source>
        <dbReference type="ARBA" id="ARBA00022917"/>
    </source>
</evidence>
<comment type="similarity">
    <text evidence="1 5">Belongs to the polypeptide deformylase family.</text>
</comment>
<dbReference type="eggNOG" id="COG0242">
    <property type="taxonomic scope" value="Bacteria"/>
</dbReference>
<comment type="catalytic activity">
    <reaction evidence="5">
        <text>N-terminal N-formyl-L-methionyl-[peptide] + H2O = N-terminal L-methionyl-[peptide] + formate</text>
        <dbReference type="Rhea" id="RHEA:24420"/>
        <dbReference type="Rhea" id="RHEA-COMP:10639"/>
        <dbReference type="Rhea" id="RHEA-COMP:10640"/>
        <dbReference type="ChEBI" id="CHEBI:15377"/>
        <dbReference type="ChEBI" id="CHEBI:15740"/>
        <dbReference type="ChEBI" id="CHEBI:49298"/>
        <dbReference type="ChEBI" id="CHEBI:64731"/>
        <dbReference type="EC" id="3.5.1.88"/>
    </reaction>
</comment>
<feature type="binding site" evidence="5">
    <location>
        <position position="110"/>
    </location>
    <ligand>
        <name>Fe cation</name>
        <dbReference type="ChEBI" id="CHEBI:24875"/>
    </ligand>
</feature>
<dbReference type="STRING" id="682795.AciX8_3986"/>
<keyword evidence="4 5" id="KW-0648">Protein biosynthesis</keyword>
<comment type="function">
    <text evidence="5">Removes the formyl group from the N-terminal Met of newly synthesized proteins. Requires at least a dipeptide for an efficient rate of reaction. N-terminal L-methionine is a prerequisite for activity but the enzyme has broad specificity at other positions.</text>
</comment>
<dbReference type="PANTHER" id="PTHR10458:SF2">
    <property type="entry name" value="PEPTIDE DEFORMYLASE, MITOCHONDRIAL"/>
    <property type="match status" value="1"/>
</dbReference>
<name>G8NP70_GRAMM</name>
<evidence type="ECO:0000256" key="1">
    <source>
        <dbReference type="ARBA" id="ARBA00010759"/>
    </source>
</evidence>
<dbReference type="CDD" id="cd00487">
    <property type="entry name" value="Pep_deformylase"/>
    <property type="match status" value="1"/>
</dbReference>
<evidence type="ECO:0000313" key="6">
    <source>
        <dbReference type="EMBL" id="AEU38269.1"/>
    </source>
</evidence>
<dbReference type="NCBIfam" id="TIGR00079">
    <property type="entry name" value="pept_deformyl"/>
    <property type="match status" value="1"/>
</dbReference>
<feature type="binding site" evidence="5">
    <location>
        <position position="152"/>
    </location>
    <ligand>
        <name>Fe cation</name>
        <dbReference type="ChEBI" id="CHEBI:24875"/>
    </ligand>
</feature>
<dbReference type="NCBIfam" id="NF001159">
    <property type="entry name" value="PRK00150.1-3"/>
    <property type="match status" value="1"/>
</dbReference>
<dbReference type="FunFam" id="3.90.45.10:FF:000003">
    <property type="entry name" value="Peptide deformylase"/>
    <property type="match status" value="1"/>
</dbReference>
<dbReference type="Pfam" id="PF01327">
    <property type="entry name" value="Pep_deformylase"/>
    <property type="match status" value="1"/>
</dbReference>